<dbReference type="InterPro" id="IPR043128">
    <property type="entry name" value="Rev_trsase/Diguanyl_cyclase"/>
</dbReference>
<evidence type="ECO:0000313" key="2">
    <source>
        <dbReference type="Proteomes" id="UP000236291"/>
    </source>
</evidence>
<dbReference type="Gene3D" id="3.30.70.270">
    <property type="match status" value="1"/>
</dbReference>
<sequence>MKGFAQKEVKYLGHLISAEGVAVDPNKVVSVNHWPTISNVKGVRGFLGLTGYYRKFISDYGKIARPLTELTKKDVFVWGPEAQTALKH</sequence>
<accession>A0A2K3P8N2</accession>
<dbReference type="STRING" id="57577.A0A2K3P8N2"/>
<dbReference type="EMBL" id="ASHM01004678">
    <property type="protein sequence ID" value="PNY11637.1"/>
    <property type="molecule type" value="Genomic_DNA"/>
</dbReference>
<dbReference type="SUPFAM" id="SSF56672">
    <property type="entry name" value="DNA/RNA polymerases"/>
    <property type="match status" value="1"/>
</dbReference>
<dbReference type="PANTHER" id="PTHR33064">
    <property type="entry name" value="POL PROTEIN"/>
    <property type="match status" value="1"/>
</dbReference>
<name>A0A2K3P8N2_TRIPR</name>
<dbReference type="PANTHER" id="PTHR33064:SF37">
    <property type="entry name" value="RIBONUCLEASE H"/>
    <property type="match status" value="1"/>
</dbReference>
<dbReference type="AlphaFoldDB" id="A0A2K3P8N2"/>
<gene>
    <name evidence="1" type="ORF">L195_g008248</name>
</gene>
<dbReference type="InterPro" id="IPR043502">
    <property type="entry name" value="DNA/RNA_pol_sf"/>
</dbReference>
<protein>
    <recommendedName>
        <fullName evidence="3">Retrotransposon-related protein</fullName>
    </recommendedName>
</protein>
<reference evidence="1 2" key="2">
    <citation type="journal article" date="2017" name="Front. Plant Sci.">
        <title>Gene Classification and Mining of Molecular Markers Useful in Red Clover (Trifolium pratense) Breeding.</title>
        <authorList>
            <person name="Istvanek J."/>
            <person name="Dluhosova J."/>
            <person name="Dluhos P."/>
            <person name="Patkova L."/>
            <person name="Nedelnik J."/>
            <person name="Repkova J."/>
        </authorList>
    </citation>
    <scope>NUCLEOTIDE SEQUENCE [LARGE SCALE GENOMIC DNA]</scope>
    <source>
        <strain evidence="2">cv. Tatra</strain>
        <tissue evidence="1">Young leaves</tissue>
    </source>
</reference>
<reference evidence="1 2" key="1">
    <citation type="journal article" date="2014" name="Am. J. Bot.">
        <title>Genome assembly and annotation for red clover (Trifolium pratense; Fabaceae).</title>
        <authorList>
            <person name="Istvanek J."/>
            <person name="Jaros M."/>
            <person name="Krenek A."/>
            <person name="Repkova J."/>
        </authorList>
    </citation>
    <scope>NUCLEOTIDE SEQUENCE [LARGE SCALE GENOMIC DNA]</scope>
    <source>
        <strain evidence="2">cv. Tatra</strain>
        <tissue evidence="1">Young leaves</tissue>
    </source>
</reference>
<evidence type="ECO:0000313" key="1">
    <source>
        <dbReference type="EMBL" id="PNY11637.1"/>
    </source>
</evidence>
<comment type="caution">
    <text evidence="1">The sequence shown here is derived from an EMBL/GenBank/DDBJ whole genome shotgun (WGS) entry which is preliminary data.</text>
</comment>
<dbReference type="Proteomes" id="UP000236291">
    <property type="component" value="Unassembled WGS sequence"/>
</dbReference>
<proteinExistence type="predicted"/>
<evidence type="ECO:0008006" key="3">
    <source>
        <dbReference type="Google" id="ProtNLM"/>
    </source>
</evidence>
<organism evidence="1 2">
    <name type="scientific">Trifolium pratense</name>
    <name type="common">Red clover</name>
    <dbReference type="NCBI Taxonomy" id="57577"/>
    <lineage>
        <taxon>Eukaryota</taxon>
        <taxon>Viridiplantae</taxon>
        <taxon>Streptophyta</taxon>
        <taxon>Embryophyta</taxon>
        <taxon>Tracheophyta</taxon>
        <taxon>Spermatophyta</taxon>
        <taxon>Magnoliopsida</taxon>
        <taxon>eudicotyledons</taxon>
        <taxon>Gunneridae</taxon>
        <taxon>Pentapetalae</taxon>
        <taxon>rosids</taxon>
        <taxon>fabids</taxon>
        <taxon>Fabales</taxon>
        <taxon>Fabaceae</taxon>
        <taxon>Papilionoideae</taxon>
        <taxon>50 kb inversion clade</taxon>
        <taxon>NPAAA clade</taxon>
        <taxon>Hologalegina</taxon>
        <taxon>IRL clade</taxon>
        <taxon>Trifolieae</taxon>
        <taxon>Trifolium</taxon>
    </lineage>
</organism>
<dbReference type="InterPro" id="IPR051320">
    <property type="entry name" value="Viral_Replic_Matur_Polypro"/>
</dbReference>